<dbReference type="InterPro" id="IPR022357">
    <property type="entry name" value="MIP_CS"/>
</dbReference>
<evidence type="ECO:0000313" key="2">
    <source>
        <dbReference type="Proteomes" id="UP000315385"/>
    </source>
</evidence>
<dbReference type="RefSeq" id="WP_142442518.1">
    <property type="nucleotide sequence ID" value="NZ_SESI01000001.1"/>
</dbReference>
<dbReference type="InterPro" id="IPR011050">
    <property type="entry name" value="Pectin_lyase_fold/virulence"/>
</dbReference>
<dbReference type="OrthoDB" id="202667at2157"/>
<protein>
    <recommendedName>
        <fullName evidence="3">Right handed beta helix domain-containing protein</fullName>
    </recommendedName>
</protein>
<name>A0A544QQZ6_9EURY</name>
<dbReference type="SUPFAM" id="SSF51126">
    <property type="entry name" value="Pectin lyase-like"/>
    <property type="match status" value="1"/>
</dbReference>
<keyword evidence="2" id="KW-1185">Reference proteome</keyword>
<reference evidence="1 2" key="1">
    <citation type="submission" date="2019-02" db="EMBL/GenBank/DDBJ databases">
        <title>Halonotius sp. a new haloqrchaeon isolated from saline water.</title>
        <authorList>
            <person name="Duran-Viseras A."/>
            <person name="Sanchez-Porro C."/>
            <person name="Ventosa A."/>
        </authorList>
    </citation>
    <scope>NUCLEOTIDE SEQUENCE [LARGE SCALE GENOMIC DNA]</scope>
    <source>
        <strain evidence="1 2">F9-27</strain>
    </source>
</reference>
<dbReference type="AlphaFoldDB" id="A0A544QQZ6"/>
<dbReference type="Proteomes" id="UP000315385">
    <property type="component" value="Unassembled WGS sequence"/>
</dbReference>
<gene>
    <name evidence="1" type="ORF">EWF95_02705</name>
</gene>
<accession>A0A544QQZ6</accession>
<sequence length="882" mass="89734">MATEISIFDSFEDGDFSEYPNKTDDGSGWTFGSSFVTDGTAGIEITGAKDDLLSYPGDGLSDYPAPGDTWKFDIESSLGTTETSSIHRYWFYFGISDDGSEEYRLDVDVDGNQLGLWYLGGSNERFGVDFSVDYSANTHYSVELTWDDGTLGGSAGQITATITDEDTGTEVSSISGTPAVQLPSNGIQISAEAEAGGYFRTDQYRITNAGATDPIIGGGSGYPNTVAQADATVTVSTLSELDTELASATTGDILYIDGSATLDCGTTERTVPSGVTLASDRGIDGAPGALLHTDAEPTKMIQLNGDSRLCGLRIEGAHPGDDTTGSSSASGVKITGSDEIDNCDIRGFSYVGIDIDVGTGAHVHHNVIRECNRDGLGYGVTANSGTPVIEYNYFNYNRHSVATAGENPGYVCRYNHFGPKEVMHTIDAHSPAGIRYEIYNNIDESVIREWDGGTNHSVNILDIPDDVATITDNWFFNDNAPDPNGDPDVGGQTIVQENVSAWSNVEFSANYYGENASITYSDIIPGYTGYRTQATSALISPGVVGVSSQPVTTALGPIDATATSGNATTIDPVVTVGMGAVSSSATVGSGSVDAPPSTVVPGSVSSIVGVASGAVGTEPAEPVAGPVSPTMGAGSLVTSHLNPAFSVGSVAAGVSGGSVSVRTPLPTAAPGPLGAALMGGSLSAAISDVSMDVGLVGISVDDGLMAAAPSAASAVPGMVTAGIGSGSISATGRVPTAELEVVRIPATGGSLMLTGDVPAASPGPVAATSLAGSATVVGFPAVGSVGVTVLDLDQPAVSVEGVGPLLNPGQVSVDTERGQVGAGGTSPLVVTIPIQLSPNAATGTLGVQDLVVRTRPGPSHTVLYLLGRVSRESRLLGEISGR</sequence>
<comment type="caution">
    <text evidence="1">The sequence shown here is derived from an EMBL/GenBank/DDBJ whole genome shotgun (WGS) entry which is preliminary data.</text>
</comment>
<proteinExistence type="predicted"/>
<evidence type="ECO:0008006" key="3">
    <source>
        <dbReference type="Google" id="ProtNLM"/>
    </source>
</evidence>
<evidence type="ECO:0000313" key="1">
    <source>
        <dbReference type="EMBL" id="TQQ81865.1"/>
    </source>
</evidence>
<dbReference type="PROSITE" id="PS00221">
    <property type="entry name" value="MIP"/>
    <property type="match status" value="1"/>
</dbReference>
<dbReference type="EMBL" id="SESI01000001">
    <property type="protein sequence ID" value="TQQ81865.1"/>
    <property type="molecule type" value="Genomic_DNA"/>
</dbReference>
<organism evidence="1 2">
    <name type="scientific">Halonotius roseus</name>
    <dbReference type="NCBI Taxonomy" id="2511997"/>
    <lineage>
        <taxon>Archaea</taxon>
        <taxon>Methanobacteriati</taxon>
        <taxon>Methanobacteriota</taxon>
        <taxon>Stenosarchaea group</taxon>
        <taxon>Halobacteria</taxon>
        <taxon>Halobacteriales</taxon>
        <taxon>Haloferacaceae</taxon>
        <taxon>Halonotius</taxon>
    </lineage>
</organism>